<dbReference type="EMBL" id="VFQX01000074">
    <property type="protein sequence ID" value="KAF0971647.1"/>
    <property type="molecule type" value="Genomic_DNA"/>
</dbReference>
<comment type="caution">
    <text evidence="2">The sequence shown here is derived from an EMBL/GenBank/DDBJ whole genome shotgun (WGS) entry which is preliminary data.</text>
</comment>
<accession>A0A6A5AYB1</accession>
<dbReference type="RefSeq" id="XP_044556363.1">
    <property type="nucleotide sequence ID" value="XM_044713875.1"/>
</dbReference>
<feature type="region of interest" description="Disordered" evidence="1">
    <location>
        <begin position="185"/>
        <end position="210"/>
    </location>
</feature>
<dbReference type="VEuPathDB" id="AmoebaDB:FDP41_009870"/>
<dbReference type="VEuPathDB" id="AmoebaDB:NfTy_080770"/>
<gene>
    <name evidence="2" type="ORF">FDP41_009870</name>
</gene>
<feature type="compositionally biased region" description="Polar residues" evidence="1">
    <location>
        <begin position="320"/>
        <end position="330"/>
    </location>
</feature>
<feature type="compositionally biased region" description="Polar residues" evidence="1">
    <location>
        <begin position="344"/>
        <end position="359"/>
    </location>
</feature>
<dbReference type="Proteomes" id="UP000444721">
    <property type="component" value="Unassembled WGS sequence"/>
</dbReference>
<feature type="compositionally biased region" description="Low complexity" evidence="1">
    <location>
        <begin position="188"/>
        <end position="208"/>
    </location>
</feature>
<organism evidence="2 3">
    <name type="scientific">Naegleria fowleri</name>
    <name type="common">Brain eating amoeba</name>
    <dbReference type="NCBI Taxonomy" id="5763"/>
    <lineage>
        <taxon>Eukaryota</taxon>
        <taxon>Discoba</taxon>
        <taxon>Heterolobosea</taxon>
        <taxon>Tetramitia</taxon>
        <taxon>Eutetramitia</taxon>
        <taxon>Vahlkampfiidae</taxon>
        <taxon>Naegleria</taxon>
    </lineage>
</organism>
<evidence type="ECO:0000313" key="3">
    <source>
        <dbReference type="Proteomes" id="UP000444721"/>
    </source>
</evidence>
<dbReference type="GeneID" id="68117085"/>
<dbReference type="VEuPathDB" id="AmoebaDB:NF0093160"/>
<dbReference type="AlphaFoldDB" id="A0A6A5AYB1"/>
<evidence type="ECO:0000313" key="2">
    <source>
        <dbReference type="EMBL" id="KAF0971647.1"/>
    </source>
</evidence>
<proteinExistence type="predicted"/>
<protein>
    <submittedName>
        <fullName evidence="2">Uncharacterized protein</fullName>
    </submittedName>
</protein>
<keyword evidence="3" id="KW-1185">Reference proteome</keyword>
<sequence length="359" mass="40954">MTQQEFEDLFNEDILSEFQSCLENVDTQGLDEKTNPNHPNNHTIEPINLQLHMCFEMQQQQVDEYNDEYKQFTHQQPQETSSIHDEYKQFTHQQPQQPHSEDLNSQKDTLTNVSIHTQQHVTDYQVGGGGEMQCRIQSSDAQNLTHSILNACDAKLLKIVESLIMYLHEQRGHIQLLNDSSHHGAYLPTTETTTTETPTEPSSSTTTTMVKMSKHEHSSMLNVKSTRHYMPHQHSDGTNNNSHAFHLMQPMMPPVDMLVHGCGNTIMRSQDPTTGEKSKWMSSVQSDIVVPFENGTPNLCQRSSAEDWLGNISTHKHSPPTCNTTHFSSPNNNNKRKKKKNENSHFLNGLNSLSIKHHH</sequence>
<reference evidence="2 3" key="1">
    <citation type="journal article" date="2019" name="Sci. Rep.">
        <title>Nanopore sequencing improves the draft genome of the human pathogenic amoeba Naegleria fowleri.</title>
        <authorList>
            <person name="Liechti N."/>
            <person name="Schurch N."/>
            <person name="Bruggmann R."/>
            <person name="Wittwer M."/>
        </authorList>
    </citation>
    <scope>NUCLEOTIDE SEQUENCE [LARGE SCALE GENOMIC DNA]</scope>
    <source>
        <strain evidence="2 3">ATCC 30894</strain>
    </source>
</reference>
<name>A0A6A5AYB1_NAEFO</name>
<feature type="region of interest" description="Disordered" evidence="1">
    <location>
        <begin position="310"/>
        <end position="359"/>
    </location>
</feature>
<evidence type="ECO:0000256" key="1">
    <source>
        <dbReference type="SAM" id="MobiDB-lite"/>
    </source>
</evidence>